<dbReference type="AlphaFoldDB" id="A0A6J4S557"/>
<dbReference type="EMBL" id="CADCVV010000053">
    <property type="protein sequence ID" value="CAA9490023.1"/>
    <property type="molecule type" value="Genomic_DNA"/>
</dbReference>
<feature type="non-terminal residue" evidence="2">
    <location>
        <position position="54"/>
    </location>
</feature>
<keyword evidence="2" id="KW-0689">Ribosomal protein</keyword>
<gene>
    <name evidence="2" type="ORF">AVDCRST_MAG17-722</name>
</gene>
<dbReference type="GO" id="GO:0005840">
    <property type="term" value="C:ribosome"/>
    <property type="evidence" value="ECO:0007669"/>
    <property type="project" value="UniProtKB-KW"/>
</dbReference>
<accession>A0A6J4S557</accession>
<proteinExistence type="predicted"/>
<protein>
    <submittedName>
        <fullName evidence="2">LSU ribosomal protein L33p @ LSU ribosomal protein L33p, zinc-dependent</fullName>
    </submittedName>
</protein>
<feature type="compositionally biased region" description="Polar residues" evidence="1">
    <location>
        <begin position="1"/>
        <end position="13"/>
    </location>
</feature>
<organism evidence="2">
    <name type="scientific">uncultured Solirubrobacterales bacterium</name>
    <dbReference type="NCBI Taxonomy" id="768556"/>
    <lineage>
        <taxon>Bacteria</taxon>
        <taxon>Bacillati</taxon>
        <taxon>Actinomycetota</taxon>
        <taxon>Thermoleophilia</taxon>
        <taxon>Solirubrobacterales</taxon>
        <taxon>environmental samples</taxon>
    </lineage>
</organism>
<evidence type="ECO:0000256" key="1">
    <source>
        <dbReference type="SAM" id="MobiDB-lite"/>
    </source>
</evidence>
<keyword evidence="2" id="KW-0687">Ribonucleoprotein</keyword>
<feature type="compositionally biased region" description="Low complexity" evidence="1">
    <location>
        <begin position="33"/>
        <end position="47"/>
    </location>
</feature>
<sequence>WPAETSVSASPSLARSAVAVTTRPRSRSATIPGGSSFASTAAGAARTPRTRRRG</sequence>
<name>A0A6J4S557_9ACTN</name>
<reference evidence="2" key="1">
    <citation type="submission" date="2020-02" db="EMBL/GenBank/DDBJ databases">
        <authorList>
            <person name="Meier V. D."/>
        </authorList>
    </citation>
    <scope>NUCLEOTIDE SEQUENCE</scope>
    <source>
        <strain evidence="2">AVDCRST_MAG17</strain>
    </source>
</reference>
<feature type="region of interest" description="Disordered" evidence="1">
    <location>
        <begin position="1"/>
        <end position="54"/>
    </location>
</feature>
<feature type="non-terminal residue" evidence="2">
    <location>
        <position position="1"/>
    </location>
</feature>
<evidence type="ECO:0000313" key="2">
    <source>
        <dbReference type="EMBL" id="CAA9490023.1"/>
    </source>
</evidence>